<dbReference type="Gene3D" id="1.10.287.130">
    <property type="match status" value="1"/>
</dbReference>
<dbReference type="PRINTS" id="PR00344">
    <property type="entry name" value="BCTRLSENSOR"/>
</dbReference>
<feature type="domain" description="Histidine kinase" evidence="5">
    <location>
        <begin position="123"/>
        <end position="368"/>
    </location>
</feature>
<dbReference type="InterPro" id="IPR003661">
    <property type="entry name" value="HisK_dim/P_dom"/>
</dbReference>
<dbReference type="EMBL" id="AP024238">
    <property type="protein sequence ID" value="BCO25926.1"/>
    <property type="molecule type" value="Genomic_DNA"/>
</dbReference>
<evidence type="ECO:0000256" key="1">
    <source>
        <dbReference type="ARBA" id="ARBA00000085"/>
    </source>
</evidence>
<sequence>MASRVSAVIPDSNNPGPAAQTAALQAEVTRLKKMVTALMNRAERDMSTKSTDFGIFQTAVTLEKQVRERTQELEAALRDNEGMTRALQREKEEQRVLIQELEAAHNQLQQSEKLASIGQLAAGVAHEINNPIGFVNSNLGTLKNYVNDLLHLLDGITQAVTPLLADRPDTRAQIDKLGKAIDLDFLRDDIGNLINESLEGTLRVRRIVQDLRDFSRSGAQNLELADLHAGLESTLNVVWNEIKYKAEIVRELGVLPTVECRPSQINQVFMNLLINAAQSMTDRGHITLRSGRSDDRVWIAISDDGAGITPDIQARIFDPFFTTKPVGQGTGLGLSVSYGIIAKHGGHLEVKSQPGAGSTFTIWLPIRQPQVAATPP</sequence>
<gene>
    <name evidence="6" type="ORF">MIZ03_0805</name>
</gene>
<dbReference type="PANTHER" id="PTHR43065">
    <property type="entry name" value="SENSOR HISTIDINE KINASE"/>
    <property type="match status" value="1"/>
</dbReference>
<evidence type="ECO:0000256" key="3">
    <source>
        <dbReference type="ARBA" id="ARBA00022553"/>
    </source>
</evidence>
<comment type="catalytic activity">
    <reaction evidence="1">
        <text>ATP + protein L-histidine = ADP + protein N-phospho-L-histidine.</text>
        <dbReference type="EC" id="2.7.13.3"/>
    </reaction>
</comment>
<evidence type="ECO:0000313" key="7">
    <source>
        <dbReference type="Proteomes" id="UP000824366"/>
    </source>
</evidence>
<keyword evidence="4" id="KW-0175">Coiled coil</keyword>
<dbReference type="CDD" id="cd00082">
    <property type="entry name" value="HisKA"/>
    <property type="match status" value="1"/>
</dbReference>
<dbReference type="SUPFAM" id="SSF55874">
    <property type="entry name" value="ATPase domain of HSP90 chaperone/DNA topoisomerase II/histidine kinase"/>
    <property type="match status" value="1"/>
</dbReference>
<keyword evidence="3" id="KW-0597">Phosphoprotein</keyword>
<reference evidence="6 7" key="1">
    <citation type="journal article" date="2021" name="Microbiol. Spectr.">
        <title>A Single Bacterium Capable of Oxidation and Reduction of Iron at Circumneutral pH.</title>
        <authorList>
            <person name="Kato S."/>
            <person name="Ohkuma M."/>
        </authorList>
    </citation>
    <scope>NUCLEOTIDE SEQUENCE [LARGE SCALE GENOMIC DNA]</scope>
    <source>
        <strain evidence="6 7">MIZ03</strain>
    </source>
</reference>
<dbReference type="InterPro" id="IPR004358">
    <property type="entry name" value="Sig_transdc_His_kin-like_C"/>
</dbReference>
<keyword evidence="7" id="KW-1185">Reference proteome</keyword>
<accession>A0ABN6D507</accession>
<evidence type="ECO:0000256" key="2">
    <source>
        <dbReference type="ARBA" id="ARBA00012438"/>
    </source>
</evidence>
<dbReference type="InterPro" id="IPR036890">
    <property type="entry name" value="HATPase_C_sf"/>
</dbReference>
<dbReference type="SMART" id="SM00387">
    <property type="entry name" value="HATPase_c"/>
    <property type="match status" value="1"/>
</dbReference>
<evidence type="ECO:0000256" key="4">
    <source>
        <dbReference type="SAM" id="Coils"/>
    </source>
</evidence>
<evidence type="ECO:0000313" key="6">
    <source>
        <dbReference type="EMBL" id="BCO25926.1"/>
    </source>
</evidence>
<protein>
    <recommendedName>
        <fullName evidence="2">histidine kinase</fullName>
        <ecNumber evidence="2">2.7.13.3</ecNumber>
    </recommendedName>
</protein>
<dbReference type="InterPro" id="IPR003594">
    <property type="entry name" value="HATPase_dom"/>
</dbReference>
<feature type="coiled-coil region" evidence="4">
    <location>
        <begin position="59"/>
        <end position="114"/>
    </location>
</feature>
<dbReference type="SMART" id="SM00388">
    <property type="entry name" value="HisKA"/>
    <property type="match status" value="1"/>
</dbReference>
<dbReference type="Gene3D" id="3.30.565.10">
    <property type="entry name" value="Histidine kinase-like ATPase, C-terminal domain"/>
    <property type="match status" value="1"/>
</dbReference>
<dbReference type="Pfam" id="PF02518">
    <property type="entry name" value="HATPase_c"/>
    <property type="match status" value="1"/>
</dbReference>
<dbReference type="InterPro" id="IPR005467">
    <property type="entry name" value="His_kinase_dom"/>
</dbReference>
<evidence type="ECO:0000259" key="5">
    <source>
        <dbReference type="PROSITE" id="PS50109"/>
    </source>
</evidence>
<name>A0ABN6D507_9BURK</name>
<organism evidence="6 7">
    <name type="scientific">Rhodoferax lithotrophicus</name>
    <dbReference type="NCBI Taxonomy" id="2798804"/>
    <lineage>
        <taxon>Bacteria</taxon>
        <taxon>Pseudomonadati</taxon>
        <taxon>Pseudomonadota</taxon>
        <taxon>Betaproteobacteria</taxon>
        <taxon>Burkholderiales</taxon>
        <taxon>Comamonadaceae</taxon>
        <taxon>Rhodoferax</taxon>
    </lineage>
</organism>
<dbReference type="PROSITE" id="PS50109">
    <property type="entry name" value="HIS_KIN"/>
    <property type="match status" value="1"/>
</dbReference>
<dbReference type="EC" id="2.7.13.3" evidence="2"/>
<dbReference type="SUPFAM" id="SSF47384">
    <property type="entry name" value="Homodimeric domain of signal transducing histidine kinase"/>
    <property type="match status" value="1"/>
</dbReference>
<proteinExistence type="predicted"/>
<dbReference type="PANTHER" id="PTHR43065:SF50">
    <property type="entry name" value="HISTIDINE KINASE"/>
    <property type="match status" value="1"/>
</dbReference>
<dbReference type="InterPro" id="IPR036097">
    <property type="entry name" value="HisK_dim/P_sf"/>
</dbReference>
<dbReference type="Proteomes" id="UP000824366">
    <property type="component" value="Chromosome"/>
</dbReference>